<dbReference type="InterPro" id="IPR038596">
    <property type="entry name" value="Janus_sf"/>
</dbReference>
<feature type="active site" description="Proton acceptor" evidence="5">
    <location>
        <position position="41"/>
    </location>
</feature>
<dbReference type="Proteomes" id="UP001295684">
    <property type="component" value="Unassembled WGS sequence"/>
</dbReference>
<evidence type="ECO:0000256" key="4">
    <source>
        <dbReference type="ARBA" id="ARBA00022928"/>
    </source>
</evidence>
<dbReference type="GO" id="GO:0030154">
    <property type="term" value="P:cell differentiation"/>
    <property type="evidence" value="ECO:0007669"/>
    <property type="project" value="UniProtKB-KW"/>
</dbReference>
<feature type="binding site" evidence="6">
    <location>
        <position position="15"/>
    </location>
    <ligand>
        <name>substrate</name>
    </ligand>
</feature>
<dbReference type="EMBL" id="CAMPGE010026787">
    <property type="protein sequence ID" value="CAI2384452.1"/>
    <property type="molecule type" value="Genomic_DNA"/>
</dbReference>
<comment type="similarity">
    <text evidence="2">Belongs to the janus family.</text>
</comment>
<name>A0AAD1Y7P5_EUPCR</name>
<gene>
    <name evidence="7" type="ORF">ECRASSUSDP1_LOCUS25979</name>
</gene>
<sequence>MDIFETVDIDTGTFKYIQVHVEKEGEEPVILIRGYTDCAYHADILSRFQMKEIYEKGLVEYESSCPGGGRIKHDEEAKTIEVYGYSQGFGKADHEVTTAKLKDKYPDYEITWSDEGY</sequence>
<dbReference type="InterPro" id="IPR007702">
    <property type="entry name" value="Janus"/>
</dbReference>
<evidence type="ECO:0000313" key="7">
    <source>
        <dbReference type="EMBL" id="CAI2384452.1"/>
    </source>
</evidence>
<evidence type="ECO:0000256" key="2">
    <source>
        <dbReference type="ARBA" id="ARBA00010971"/>
    </source>
</evidence>
<dbReference type="Gene3D" id="3.50.20.20">
    <property type="entry name" value="Janus/Ocnus"/>
    <property type="match status" value="1"/>
</dbReference>
<dbReference type="SUPFAM" id="SSF143724">
    <property type="entry name" value="PHP14-like"/>
    <property type="match status" value="1"/>
</dbReference>
<dbReference type="GO" id="GO:0007548">
    <property type="term" value="P:sex differentiation"/>
    <property type="evidence" value="ECO:0007669"/>
    <property type="project" value="UniProtKB-KW"/>
</dbReference>
<evidence type="ECO:0008006" key="9">
    <source>
        <dbReference type="Google" id="ProtNLM"/>
    </source>
</evidence>
<protein>
    <recommendedName>
        <fullName evidence="9">14 kDa phosphohistidine phosphatase</fullName>
    </recommendedName>
</protein>
<evidence type="ECO:0000256" key="3">
    <source>
        <dbReference type="ARBA" id="ARBA00022782"/>
    </source>
</evidence>
<keyword evidence="4" id="KW-0726">Sexual differentiation</keyword>
<comment type="function">
    <text evidence="1">JanA and janB regulate somatic sex differentiation.</text>
</comment>
<proteinExistence type="inferred from homology"/>
<evidence type="ECO:0000256" key="6">
    <source>
        <dbReference type="PIRSR" id="PIRSR607702-2"/>
    </source>
</evidence>
<evidence type="ECO:0000313" key="8">
    <source>
        <dbReference type="Proteomes" id="UP001295684"/>
    </source>
</evidence>
<organism evidence="7 8">
    <name type="scientific">Euplotes crassus</name>
    <dbReference type="NCBI Taxonomy" id="5936"/>
    <lineage>
        <taxon>Eukaryota</taxon>
        <taxon>Sar</taxon>
        <taxon>Alveolata</taxon>
        <taxon>Ciliophora</taxon>
        <taxon>Intramacronucleata</taxon>
        <taxon>Spirotrichea</taxon>
        <taxon>Hypotrichia</taxon>
        <taxon>Euplotida</taxon>
        <taxon>Euplotidae</taxon>
        <taxon>Moneuplotes</taxon>
    </lineage>
</organism>
<dbReference type="PANTHER" id="PTHR12258">
    <property type="entry name" value="JANUS-A/JANUS-B"/>
    <property type="match status" value="1"/>
</dbReference>
<reference evidence="7" key="1">
    <citation type="submission" date="2023-07" db="EMBL/GenBank/DDBJ databases">
        <authorList>
            <consortium name="AG Swart"/>
            <person name="Singh M."/>
            <person name="Singh A."/>
            <person name="Seah K."/>
            <person name="Emmerich C."/>
        </authorList>
    </citation>
    <scope>NUCLEOTIDE SEQUENCE</scope>
    <source>
        <strain evidence="7">DP1</strain>
    </source>
</reference>
<dbReference type="PANTHER" id="PTHR12258:SF5">
    <property type="entry name" value="BCDNA.GH02250-RELATED"/>
    <property type="match status" value="1"/>
</dbReference>
<dbReference type="Pfam" id="PF05005">
    <property type="entry name" value="Ocnus"/>
    <property type="match status" value="1"/>
</dbReference>
<dbReference type="AlphaFoldDB" id="A0AAD1Y7P5"/>
<evidence type="ECO:0000256" key="1">
    <source>
        <dbReference type="ARBA" id="ARBA00002508"/>
    </source>
</evidence>
<accession>A0AAD1Y7P5</accession>
<keyword evidence="8" id="KW-1185">Reference proteome</keyword>
<evidence type="ECO:0000256" key="5">
    <source>
        <dbReference type="PIRSR" id="PIRSR607702-1"/>
    </source>
</evidence>
<keyword evidence="3" id="KW-0221">Differentiation</keyword>
<dbReference type="GO" id="GO:0101006">
    <property type="term" value="F:protein histidine phosphatase activity"/>
    <property type="evidence" value="ECO:0007669"/>
    <property type="project" value="TreeGrafter"/>
</dbReference>
<comment type="caution">
    <text evidence="7">The sequence shown here is derived from an EMBL/GenBank/DDBJ whole genome shotgun (WGS) entry which is preliminary data.</text>
</comment>
<dbReference type="GO" id="GO:0005829">
    <property type="term" value="C:cytosol"/>
    <property type="evidence" value="ECO:0007669"/>
    <property type="project" value="TreeGrafter"/>
</dbReference>